<dbReference type="PANTHER" id="PTHR30153">
    <property type="entry name" value="REPLICATIVE DNA HELICASE DNAB"/>
    <property type="match status" value="1"/>
</dbReference>
<keyword evidence="7 12" id="KW-0067">ATP-binding</keyword>
<evidence type="ECO:0000256" key="8">
    <source>
        <dbReference type="ARBA" id="ARBA00023125"/>
    </source>
</evidence>
<evidence type="ECO:0000256" key="10">
    <source>
        <dbReference type="ARBA" id="ARBA00048954"/>
    </source>
</evidence>
<gene>
    <name evidence="14" type="ORF">BSZ40_10850</name>
</gene>
<dbReference type="InterPro" id="IPR007694">
    <property type="entry name" value="DNA_helicase_DnaB-like_C"/>
</dbReference>
<keyword evidence="6 12" id="KW-0347">Helicase</keyword>
<dbReference type="InterPro" id="IPR007692">
    <property type="entry name" value="DNA_helicase_DnaB"/>
</dbReference>
<keyword evidence="3 12" id="KW-0235">DNA replication</keyword>
<dbReference type="FunFam" id="1.10.860.10:FF:000001">
    <property type="entry name" value="Replicative DNA helicase"/>
    <property type="match status" value="1"/>
</dbReference>
<evidence type="ECO:0000256" key="3">
    <source>
        <dbReference type="ARBA" id="ARBA00022705"/>
    </source>
</evidence>
<dbReference type="Gene3D" id="1.10.860.10">
    <property type="entry name" value="DNAb Helicase, Chain A"/>
    <property type="match status" value="1"/>
</dbReference>
<dbReference type="GO" id="GO:0005829">
    <property type="term" value="C:cytosol"/>
    <property type="evidence" value="ECO:0007669"/>
    <property type="project" value="TreeGrafter"/>
</dbReference>
<dbReference type="Proteomes" id="UP000185612">
    <property type="component" value="Unassembled WGS sequence"/>
</dbReference>
<dbReference type="AlphaFoldDB" id="A0A1Q5PTI5"/>
<keyword evidence="2 12" id="KW-0639">Primosome</keyword>
<dbReference type="SUPFAM" id="SSF52540">
    <property type="entry name" value="P-loop containing nucleoside triphosphate hydrolases"/>
    <property type="match status" value="1"/>
</dbReference>
<evidence type="ECO:0000256" key="9">
    <source>
        <dbReference type="ARBA" id="ARBA00023235"/>
    </source>
</evidence>
<dbReference type="Pfam" id="PF03796">
    <property type="entry name" value="DnaB_C"/>
    <property type="match status" value="1"/>
</dbReference>
<proteinExistence type="inferred from homology"/>
<evidence type="ECO:0000256" key="2">
    <source>
        <dbReference type="ARBA" id="ARBA00022515"/>
    </source>
</evidence>
<dbReference type="GO" id="GO:1990077">
    <property type="term" value="C:primosome complex"/>
    <property type="evidence" value="ECO:0007669"/>
    <property type="project" value="UniProtKB-UniRule"/>
</dbReference>
<keyword evidence="15" id="KW-1185">Reference proteome</keyword>
<feature type="domain" description="SF4 helicase" evidence="13">
    <location>
        <begin position="181"/>
        <end position="444"/>
    </location>
</feature>
<evidence type="ECO:0000256" key="1">
    <source>
        <dbReference type="ARBA" id="ARBA00008428"/>
    </source>
</evidence>
<evidence type="ECO:0000256" key="11">
    <source>
        <dbReference type="NCBIfam" id="TIGR00665"/>
    </source>
</evidence>
<dbReference type="PROSITE" id="PS51199">
    <property type="entry name" value="SF4_HELICASE"/>
    <property type="match status" value="1"/>
</dbReference>
<evidence type="ECO:0000256" key="5">
    <source>
        <dbReference type="ARBA" id="ARBA00022801"/>
    </source>
</evidence>
<dbReference type="GO" id="GO:0043139">
    <property type="term" value="F:5'-3' DNA helicase activity"/>
    <property type="evidence" value="ECO:0007669"/>
    <property type="project" value="UniProtKB-EC"/>
</dbReference>
<accession>A0A1Q5PTI5</accession>
<protein>
    <recommendedName>
        <fullName evidence="11 12">Replicative DNA helicase</fullName>
        <ecNumber evidence="11 12">5.6.2.3</ecNumber>
    </recommendedName>
</protein>
<evidence type="ECO:0000259" key="13">
    <source>
        <dbReference type="PROSITE" id="PS51199"/>
    </source>
</evidence>
<dbReference type="Pfam" id="PF00772">
    <property type="entry name" value="DnaB"/>
    <property type="match status" value="1"/>
</dbReference>
<dbReference type="InParanoid" id="A0A1Q5PTI5"/>
<evidence type="ECO:0000256" key="12">
    <source>
        <dbReference type="RuleBase" id="RU362085"/>
    </source>
</evidence>
<reference evidence="15" key="1">
    <citation type="submission" date="2016-12" db="EMBL/GenBank/DDBJ databases">
        <authorList>
            <person name="Meng X."/>
        </authorList>
    </citation>
    <scope>NUCLEOTIDE SEQUENCE [LARGE SCALE GENOMIC DNA]</scope>
    <source>
        <strain evidence="15">DSM 20732</strain>
    </source>
</reference>
<dbReference type="InterPro" id="IPR003593">
    <property type="entry name" value="AAA+_ATPase"/>
</dbReference>
<evidence type="ECO:0000313" key="15">
    <source>
        <dbReference type="Proteomes" id="UP000185612"/>
    </source>
</evidence>
<keyword evidence="8 12" id="KW-0238">DNA-binding</keyword>
<evidence type="ECO:0000256" key="6">
    <source>
        <dbReference type="ARBA" id="ARBA00022806"/>
    </source>
</evidence>
<dbReference type="Gene3D" id="3.40.50.300">
    <property type="entry name" value="P-loop containing nucleotide triphosphate hydrolases"/>
    <property type="match status" value="1"/>
</dbReference>
<comment type="function">
    <text evidence="12">The main replicative DNA helicase, it participates in initiation and elongation during chromosome replication. Travels ahead of the DNA replisome, separating dsDNA into templates for DNA synthesis. A processive ATP-dependent 5'-3' DNA helicase it has DNA-dependent ATPase activity.</text>
</comment>
<dbReference type="GO" id="GO:0005524">
    <property type="term" value="F:ATP binding"/>
    <property type="evidence" value="ECO:0007669"/>
    <property type="project" value="UniProtKB-UniRule"/>
</dbReference>
<keyword evidence="4 12" id="KW-0547">Nucleotide-binding</keyword>
<organism evidence="14 15">
    <name type="scientific">Buchananella hordeovulneris</name>
    <dbReference type="NCBI Taxonomy" id="52770"/>
    <lineage>
        <taxon>Bacteria</taxon>
        <taxon>Bacillati</taxon>
        <taxon>Actinomycetota</taxon>
        <taxon>Actinomycetes</taxon>
        <taxon>Actinomycetales</taxon>
        <taxon>Actinomycetaceae</taxon>
        <taxon>Buchananella</taxon>
    </lineage>
</organism>
<sequence length="444" mass="48910">MDGRDEFDRTPPQDVEAERSALGAMLLSKEAISEVSELLRTDDFYRPVHGMIYDVLLTLFGKNEPADAITVAAELNRRGELARVGGPDYLHTLIAGVPTAANAVFYAEIVRERAMLRRLVEVGTRIVQLGYAADGGDAQEIVNQAQAEVYAATESRQRTDYVRLQDTIWEVIEEAEAIKGGKQSEGTVATGFIELDKLTNGLHPGQMIIVAARPGGGKSTFALDVCRNAAIRHNQAAVVFSLEMSAAEITMRLLSAESTIFQSSLRNGQITDEQLQRLGAVAGKVGDAPLFIDDSPNLTMPEIRAKARRLKQEADLKLIVVDYLQLMSSGRRVESRQQEVSEFSRALKLLAKELEVPLIAVAQLNRSSEQRADKKPTMADLRESGSLEQDADIVILLHKPNYEKESEREGEVDIIVDKHRAGATATIPVLFQGHYSRFVDKALE</sequence>
<dbReference type="InterPro" id="IPR036185">
    <property type="entry name" value="DNA_heli_DnaB-like_N_sf"/>
</dbReference>
<dbReference type="InterPro" id="IPR007693">
    <property type="entry name" value="DNA_helicase_DnaB-like_N"/>
</dbReference>
<evidence type="ECO:0000313" key="14">
    <source>
        <dbReference type="EMBL" id="OKL50789.1"/>
    </source>
</evidence>
<dbReference type="SMART" id="SM00382">
    <property type="entry name" value="AAA"/>
    <property type="match status" value="1"/>
</dbReference>
<dbReference type="GO" id="GO:0003677">
    <property type="term" value="F:DNA binding"/>
    <property type="evidence" value="ECO:0007669"/>
    <property type="project" value="UniProtKB-UniRule"/>
</dbReference>
<keyword evidence="9" id="KW-0413">Isomerase</keyword>
<dbReference type="SUPFAM" id="SSF48024">
    <property type="entry name" value="N-terminal domain of DnaB helicase"/>
    <property type="match status" value="1"/>
</dbReference>
<dbReference type="PANTHER" id="PTHR30153:SF2">
    <property type="entry name" value="REPLICATIVE DNA HELICASE"/>
    <property type="match status" value="1"/>
</dbReference>
<dbReference type="RefSeq" id="WP_073826349.1">
    <property type="nucleotide sequence ID" value="NZ_JAUNKL010000005.1"/>
</dbReference>
<dbReference type="STRING" id="52770.BSZ40_10850"/>
<comment type="similarity">
    <text evidence="1 12">Belongs to the helicase family. DnaB subfamily.</text>
</comment>
<comment type="caution">
    <text evidence="14">The sequence shown here is derived from an EMBL/GenBank/DDBJ whole genome shotgun (WGS) entry which is preliminary data.</text>
</comment>
<comment type="catalytic activity">
    <reaction evidence="10 12">
        <text>ATP + H2O = ADP + phosphate + H(+)</text>
        <dbReference type="Rhea" id="RHEA:13065"/>
        <dbReference type="ChEBI" id="CHEBI:15377"/>
        <dbReference type="ChEBI" id="CHEBI:15378"/>
        <dbReference type="ChEBI" id="CHEBI:30616"/>
        <dbReference type="ChEBI" id="CHEBI:43474"/>
        <dbReference type="ChEBI" id="CHEBI:456216"/>
        <dbReference type="EC" id="5.6.2.3"/>
    </reaction>
</comment>
<dbReference type="NCBIfam" id="TIGR00665">
    <property type="entry name" value="DnaB"/>
    <property type="match status" value="1"/>
</dbReference>
<evidence type="ECO:0000256" key="7">
    <source>
        <dbReference type="ARBA" id="ARBA00022840"/>
    </source>
</evidence>
<dbReference type="InterPro" id="IPR027417">
    <property type="entry name" value="P-loop_NTPase"/>
</dbReference>
<dbReference type="CDD" id="cd00984">
    <property type="entry name" value="DnaB_C"/>
    <property type="match status" value="1"/>
</dbReference>
<dbReference type="GO" id="GO:0016887">
    <property type="term" value="F:ATP hydrolysis activity"/>
    <property type="evidence" value="ECO:0007669"/>
    <property type="project" value="RHEA"/>
</dbReference>
<dbReference type="FunFam" id="3.40.50.300:FF:000351">
    <property type="entry name" value="Replicative DNA helicase"/>
    <property type="match status" value="1"/>
</dbReference>
<dbReference type="InterPro" id="IPR016136">
    <property type="entry name" value="DNA_helicase_N/primase_C"/>
</dbReference>
<evidence type="ECO:0000256" key="4">
    <source>
        <dbReference type="ARBA" id="ARBA00022741"/>
    </source>
</evidence>
<dbReference type="EMBL" id="MQVS01000016">
    <property type="protein sequence ID" value="OKL50789.1"/>
    <property type="molecule type" value="Genomic_DNA"/>
</dbReference>
<dbReference type="GO" id="GO:0006269">
    <property type="term" value="P:DNA replication, synthesis of primer"/>
    <property type="evidence" value="ECO:0007669"/>
    <property type="project" value="UniProtKB-UniRule"/>
</dbReference>
<dbReference type="EC" id="5.6.2.3" evidence="11 12"/>
<keyword evidence="5 12" id="KW-0378">Hydrolase</keyword>
<name>A0A1Q5PTI5_9ACTO</name>